<protein>
    <submittedName>
        <fullName evidence="3">Uncharacterized protein</fullName>
    </submittedName>
</protein>
<evidence type="ECO:0000256" key="1">
    <source>
        <dbReference type="SAM" id="MobiDB-lite"/>
    </source>
</evidence>
<proteinExistence type="predicted"/>
<dbReference type="EMBL" id="JACCKB010000577">
    <property type="protein sequence ID" value="NYZ70514.1"/>
    <property type="molecule type" value="Genomic_DNA"/>
</dbReference>
<evidence type="ECO:0000313" key="5">
    <source>
        <dbReference type="Proteomes" id="UP000569732"/>
    </source>
</evidence>
<dbReference type="Proteomes" id="UP000569732">
    <property type="component" value="Unassembled WGS sequence"/>
</dbReference>
<evidence type="ECO:0000313" key="4">
    <source>
        <dbReference type="EMBL" id="NYZ70514.1"/>
    </source>
</evidence>
<reference evidence="3 5" key="1">
    <citation type="submission" date="2020-07" db="EMBL/GenBank/DDBJ databases">
        <title>Endozoicomonas sp. nov., isolated from sediment.</title>
        <authorList>
            <person name="Gu T."/>
        </authorList>
    </citation>
    <scope>NUCLEOTIDE SEQUENCE [LARGE SCALE GENOMIC DNA]</scope>
    <source>
        <strain evidence="3 5">SM1973</strain>
    </source>
</reference>
<gene>
    <name evidence="2" type="ORF">H0A36_31310</name>
    <name evidence="3" type="ORF">H0A36_31350</name>
    <name evidence="4" type="ORF">H0A36_31380</name>
</gene>
<accession>A0A853IJ50</accession>
<feature type="region of interest" description="Disordered" evidence="1">
    <location>
        <begin position="1"/>
        <end position="23"/>
    </location>
</feature>
<evidence type="ECO:0000313" key="2">
    <source>
        <dbReference type="EMBL" id="NYZ70500.1"/>
    </source>
</evidence>
<dbReference type="EMBL" id="JACCKB010000565">
    <property type="protein sequence ID" value="NYZ70500.1"/>
    <property type="molecule type" value="Genomic_DNA"/>
</dbReference>
<sequence>MVKRREPKASSAQRQYEPSQEEIERFASGADATVTSIVVGPKDKKPDPAAKRDYKAIRVPFNEHEYKLLEEASEKVGRSKLNFMRHAMLEMAKEVLE</sequence>
<keyword evidence="5" id="KW-1185">Reference proteome</keyword>
<dbReference type="RefSeq" id="WP_180572303.1">
    <property type="nucleotide sequence ID" value="NZ_JACCKB010000565.1"/>
</dbReference>
<dbReference type="EMBL" id="JACCKB010000572">
    <property type="protein sequence ID" value="NYZ70508.1"/>
    <property type="molecule type" value="Genomic_DNA"/>
</dbReference>
<organism evidence="3 5">
    <name type="scientific">Spartinivicinus marinus</name>
    <dbReference type="NCBI Taxonomy" id="2994442"/>
    <lineage>
        <taxon>Bacteria</taxon>
        <taxon>Pseudomonadati</taxon>
        <taxon>Pseudomonadota</taxon>
        <taxon>Gammaproteobacteria</taxon>
        <taxon>Oceanospirillales</taxon>
        <taxon>Zooshikellaceae</taxon>
        <taxon>Spartinivicinus</taxon>
    </lineage>
</organism>
<evidence type="ECO:0000313" key="3">
    <source>
        <dbReference type="EMBL" id="NYZ70508.1"/>
    </source>
</evidence>
<dbReference type="AlphaFoldDB" id="A0A853IJ50"/>
<comment type="caution">
    <text evidence="3">The sequence shown here is derived from an EMBL/GenBank/DDBJ whole genome shotgun (WGS) entry which is preliminary data.</text>
</comment>
<name>A0A853IJ50_9GAMM</name>